<dbReference type="Proteomes" id="UP001243375">
    <property type="component" value="Unassembled WGS sequence"/>
</dbReference>
<organism evidence="1 2">
    <name type="scientific">Naganishia vaughanmartiniae</name>
    <dbReference type="NCBI Taxonomy" id="1424756"/>
    <lineage>
        <taxon>Eukaryota</taxon>
        <taxon>Fungi</taxon>
        <taxon>Dikarya</taxon>
        <taxon>Basidiomycota</taxon>
        <taxon>Agaricomycotina</taxon>
        <taxon>Tremellomycetes</taxon>
        <taxon>Filobasidiales</taxon>
        <taxon>Filobasidiaceae</taxon>
        <taxon>Naganishia</taxon>
    </lineage>
</organism>
<keyword evidence="2" id="KW-1185">Reference proteome</keyword>
<name>A0ACC2XLR3_9TREE</name>
<protein>
    <submittedName>
        <fullName evidence="1">Uncharacterized protein</fullName>
    </submittedName>
</protein>
<comment type="caution">
    <text evidence="1">The sequence shown here is derived from an EMBL/GenBank/DDBJ whole genome shotgun (WGS) entry which is preliminary data.</text>
</comment>
<sequence>MTDMQHFLRASSSGMTARSYSVSEPVEHPATRASFGASAAITKDQTLDTYVHDHEKEAQNMADDSGSTSSTSSASQTSSSPSISEPIHHQSSSSGTGVLPIQGHLVLFPCSSRHSAIEETQHEKKLGGAGMVDRLTESSLCSYVSCSKNEKAEEDNAGGAEEEQGQIGTLLLAAYPESSIFQHHNLEPKQEQHLAAADHPIISVSSSKAPEPKTSAKASSSPPQAHAPRKRGRIPSFALAELPRLPDWDSEPATKKLVSTSAVLQSLSPPPLCVTPLRHTLRRVKRSDDMVAIAAADVSSPTAASACSSSPAPTTKKTRRELPVPISMVPIKQESDDDAGSDNKKMHGRSFSFSSTSSLYSTKTNGPAKWTKKPTDGLAALTQAGEAKKGQTVVLRSRKSFDRLSRLLLAGVVKGKSAFNWNEGSCGVEVDSSRPRVIRKHEEEADDDEIVDWAAFLRSDDGLGDGKKGRTLATLDTDYASFEWKSETGPGNLYSPSEGRRTQAIPRRKSLSLLIATSSTTFGHAFSSRLGSGSVKRIDRVDKKVLGRKATGGWTPVAAVSARSRTFSEASWGDSPMAAREKDSDKSTATGDEQNGSIRVVGHYTTHHGHPGPRLPSRYEQPLRLLKHGIAWGAMKRTTTTSSSTASVQVRTISHPYPYHHQHVPSLCETSRLSDQSNTTTETVTASHPSSSMSMTYHERIATPSLSARGMALSVAENDEAGRETARLETLARLEGRVSEDAVARGDEKPLVYEGGWIRGLAFATPVAAV</sequence>
<evidence type="ECO:0000313" key="2">
    <source>
        <dbReference type="Proteomes" id="UP001243375"/>
    </source>
</evidence>
<gene>
    <name evidence="1" type="ORF">QFC22_001184</name>
</gene>
<reference evidence="1" key="1">
    <citation type="submission" date="2023-04" db="EMBL/GenBank/DDBJ databases">
        <title>Draft Genome sequencing of Naganishia species isolated from polar environments using Oxford Nanopore Technology.</title>
        <authorList>
            <person name="Leo P."/>
            <person name="Venkateswaran K."/>
        </authorList>
    </citation>
    <scope>NUCLEOTIDE SEQUENCE</scope>
    <source>
        <strain evidence="1">MNA-CCFEE 5425</strain>
    </source>
</reference>
<evidence type="ECO:0000313" key="1">
    <source>
        <dbReference type="EMBL" id="KAJ9124384.1"/>
    </source>
</evidence>
<dbReference type="EMBL" id="JASBWU010000002">
    <property type="protein sequence ID" value="KAJ9124384.1"/>
    <property type="molecule type" value="Genomic_DNA"/>
</dbReference>
<proteinExistence type="predicted"/>
<accession>A0ACC2XLR3</accession>